<organism evidence="11 12">
    <name type="scientific">Dialister succinatiphilus YIT 11850</name>
    <dbReference type="NCBI Taxonomy" id="742743"/>
    <lineage>
        <taxon>Bacteria</taxon>
        <taxon>Bacillati</taxon>
        <taxon>Bacillota</taxon>
        <taxon>Negativicutes</taxon>
        <taxon>Veillonellales</taxon>
        <taxon>Veillonellaceae</taxon>
        <taxon>Dialister</taxon>
    </lineage>
</organism>
<name>H1CZG4_9FIRM</name>
<dbReference type="GO" id="GO:0051259">
    <property type="term" value="P:protein complex oligomerization"/>
    <property type="evidence" value="ECO:0007669"/>
    <property type="project" value="InterPro"/>
</dbReference>
<dbReference type="AlphaFoldDB" id="H1CZG4"/>
<comment type="function">
    <text evidence="7">Regulates arginine biosynthesis genes.</text>
</comment>
<keyword evidence="3 7" id="KW-0963">Cytoplasm</keyword>
<evidence type="ECO:0000313" key="11">
    <source>
        <dbReference type="EMBL" id="EHO63332.1"/>
    </source>
</evidence>
<dbReference type="PATRIC" id="fig|742743.3.peg.767"/>
<dbReference type="GeneID" id="98912088"/>
<evidence type="ECO:0000256" key="4">
    <source>
        <dbReference type="ARBA" id="ARBA00023015"/>
    </source>
</evidence>
<dbReference type="eggNOG" id="COG1438">
    <property type="taxonomic scope" value="Bacteria"/>
</dbReference>
<dbReference type="SUPFAM" id="SSF46785">
    <property type="entry name" value="Winged helix' DNA-binding domain"/>
    <property type="match status" value="1"/>
</dbReference>
<gene>
    <name evidence="7" type="primary">argR</name>
    <name evidence="11" type="ORF">HMPREF9453_00757</name>
</gene>
<keyword evidence="7" id="KW-0028">Amino-acid biosynthesis</keyword>
<dbReference type="Pfam" id="PF01316">
    <property type="entry name" value="Arg_repressor"/>
    <property type="match status" value="1"/>
</dbReference>
<dbReference type="GO" id="GO:0003700">
    <property type="term" value="F:DNA-binding transcription factor activity"/>
    <property type="evidence" value="ECO:0007669"/>
    <property type="project" value="UniProtKB-UniRule"/>
</dbReference>
<dbReference type="InterPro" id="IPR036251">
    <property type="entry name" value="Arg_repress_C_sf"/>
</dbReference>
<dbReference type="InterPro" id="IPR020900">
    <property type="entry name" value="Arg_repress_DNA-bd"/>
</dbReference>
<evidence type="ECO:0000313" key="12">
    <source>
        <dbReference type="Proteomes" id="UP000003277"/>
    </source>
</evidence>
<dbReference type="InterPro" id="IPR036388">
    <property type="entry name" value="WH-like_DNA-bd_sf"/>
</dbReference>
<dbReference type="EMBL" id="ADLT01000017">
    <property type="protein sequence ID" value="EHO63332.1"/>
    <property type="molecule type" value="Genomic_DNA"/>
</dbReference>
<dbReference type="HAMAP" id="MF_00173">
    <property type="entry name" value="Arg_repressor"/>
    <property type="match status" value="1"/>
</dbReference>
<dbReference type="GO" id="GO:0006526">
    <property type="term" value="P:L-arginine biosynthetic process"/>
    <property type="evidence" value="ECO:0007669"/>
    <property type="project" value="UniProtKB-UniPathway"/>
</dbReference>
<feature type="domain" description="Arginine repressor DNA-binding" evidence="9">
    <location>
        <begin position="2"/>
        <end position="68"/>
    </location>
</feature>
<proteinExistence type="inferred from homology"/>
<dbReference type="Proteomes" id="UP000003277">
    <property type="component" value="Unassembled WGS sequence"/>
</dbReference>
<comment type="similarity">
    <text evidence="2 7">Belongs to the ArgR family.</text>
</comment>
<evidence type="ECO:0000256" key="6">
    <source>
        <dbReference type="ARBA" id="ARBA00023163"/>
    </source>
</evidence>
<comment type="subcellular location">
    <subcellularLocation>
        <location evidence="1 7">Cytoplasm</location>
    </subcellularLocation>
</comment>
<dbReference type="InterPro" id="IPR001669">
    <property type="entry name" value="Arg_repress"/>
</dbReference>
<protein>
    <recommendedName>
        <fullName evidence="7 8">Arginine repressor</fullName>
    </recommendedName>
</protein>
<dbReference type="UniPathway" id="UPA00068"/>
<dbReference type="NCBIfam" id="TIGR01529">
    <property type="entry name" value="argR_whole"/>
    <property type="match status" value="1"/>
</dbReference>
<evidence type="ECO:0000256" key="2">
    <source>
        <dbReference type="ARBA" id="ARBA00008316"/>
    </source>
</evidence>
<keyword evidence="7" id="KW-0055">Arginine biosynthesis</keyword>
<sequence length="151" mass="16773">MKRYRIMKIKEIIQNQVIETQEELAEALKKEGIAVTQATVSRDIKDLMLIKIPYKNGHYRYALSNEKQSVMSKSHTAILFQEAVVKIDSAMNMVVLHTIPGSASSVAFAIDHSKNDVIIGTLAGDDTVLIILKTPEDVPVLLSHIQGMLKS</sequence>
<keyword evidence="12" id="KW-1185">Reference proteome</keyword>
<evidence type="ECO:0000256" key="3">
    <source>
        <dbReference type="ARBA" id="ARBA00022490"/>
    </source>
</evidence>
<evidence type="ECO:0000256" key="7">
    <source>
        <dbReference type="HAMAP-Rule" id="MF_00173"/>
    </source>
</evidence>
<evidence type="ECO:0000259" key="9">
    <source>
        <dbReference type="Pfam" id="PF01316"/>
    </source>
</evidence>
<dbReference type="RefSeq" id="WP_008859261.1">
    <property type="nucleotide sequence ID" value="NZ_JH591187.1"/>
</dbReference>
<dbReference type="HOGENOM" id="CLU_097103_3_0_9"/>
<evidence type="ECO:0000259" key="10">
    <source>
        <dbReference type="Pfam" id="PF02863"/>
    </source>
</evidence>
<feature type="domain" description="Arginine repressor C-terminal" evidence="10">
    <location>
        <begin position="80"/>
        <end position="145"/>
    </location>
</feature>
<evidence type="ECO:0000256" key="1">
    <source>
        <dbReference type="ARBA" id="ARBA00004496"/>
    </source>
</evidence>
<dbReference type="Gene3D" id="3.30.1360.40">
    <property type="match status" value="1"/>
</dbReference>
<keyword evidence="6 7" id="KW-0804">Transcription</keyword>
<evidence type="ECO:0000256" key="5">
    <source>
        <dbReference type="ARBA" id="ARBA00023125"/>
    </source>
</evidence>
<accession>H1CZG4</accession>
<dbReference type="Gene3D" id="1.10.10.10">
    <property type="entry name" value="Winged helix-like DNA-binding domain superfamily/Winged helix DNA-binding domain"/>
    <property type="match status" value="1"/>
</dbReference>
<comment type="pathway">
    <text evidence="7">Amino-acid biosynthesis; L-arginine biosynthesis [regulation].</text>
</comment>
<dbReference type="PRINTS" id="PR01467">
    <property type="entry name" value="ARGREPRESSOR"/>
</dbReference>
<keyword evidence="4 7" id="KW-0805">Transcription regulation</keyword>
<keyword evidence="7" id="KW-0678">Repressor</keyword>
<dbReference type="GO" id="GO:0005737">
    <property type="term" value="C:cytoplasm"/>
    <property type="evidence" value="ECO:0007669"/>
    <property type="project" value="UniProtKB-SubCell"/>
</dbReference>
<comment type="caution">
    <text evidence="11">The sequence shown here is derived from an EMBL/GenBank/DDBJ whole genome shotgun (WGS) entry which is preliminary data.</text>
</comment>
<dbReference type="PANTHER" id="PTHR34471">
    <property type="entry name" value="ARGININE REPRESSOR"/>
    <property type="match status" value="1"/>
</dbReference>
<dbReference type="GO" id="GO:1900079">
    <property type="term" value="P:regulation of arginine biosynthetic process"/>
    <property type="evidence" value="ECO:0007669"/>
    <property type="project" value="UniProtKB-UniRule"/>
</dbReference>
<dbReference type="Pfam" id="PF02863">
    <property type="entry name" value="Arg_repressor_C"/>
    <property type="match status" value="1"/>
</dbReference>
<dbReference type="GO" id="GO:0034618">
    <property type="term" value="F:arginine binding"/>
    <property type="evidence" value="ECO:0007669"/>
    <property type="project" value="InterPro"/>
</dbReference>
<dbReference type="InterPro" id="IPR036390">
    <property type="entry name" value="WH_DNA-bd_sf"/>
</dbReference>
<dbReference type="SUPFAM" id="SSF55252">
    <property type="entry name" value="C-terminal domain of arginine repressor"/>
    <property type="match status" value="1"/>
</dbReference>
<dbReference type="InterPro" id="IPR020899">
    <property type="entry name" value="Arg_repress_C"/>
</dbReference>
<dbReference type="GO" id="GO:0003677">
    <property type="term" value="F:DNA binding"/>
    <property type="evidence" value="ECO:0007669"/>
    <property type="project" value="UniProtKB-KW"/>
</dbReference>
<reference evidence="11 12" key="1">
    <citation type="submission" date="2011-11" db="EMBL/GenBank/DDBJ databases">
        <title>The Genome Sequence of Dialister succinatiphilus YIT 11850.</title>
        <authorList>
            <consortium name="The Broad Institute Genome Sequencing Platform"/>
            <person name="Earl A."/>
            <person name="Ward D."/>
            <person name="Feldgarden M."/>
            <person name="Gevers D."/>
            <person name="Morotomi M."/>
            <person name="Young S.K."/>
            <person name="Zeng Q."/>
            <person name="Gargeya S."/>
            <person name="Fitzgerald M."/>
            <person name="Haas B."/>
            <person name="Abouelleil A."/>
            <person name="Alvarado L."/>
            <person name="Arachchi H.M."/>
            <person name="Berlin A."/>
            <person name="Brown A."/>
            <person name="Chapman S.B."/>
            <person name="Dunbar C."/>
            <person name="Gearin G."/>
            <person name="Goldberg J."/>
            <person name="Griggs A."/>
            <person name="Gujja S."/>
            <person name="Heiman D."/>
            <person name="Howarth C."/>
            <person name="Lui A."/>
            <person name="MacDonald P.J.P."/>
            <person name="Montmayeur A."/>
            <person name="Murphy C."/>
            <person name="Neiman D."/>
            <person name="Pearson M."/>
            <person name="Priest M."/>
            <person name="Roberts A."/>
            <person name="Saif S."/>
            <person name="Shea T."/>
            <person name="Sisk P."/>
            <person name="Stolte C."/>
            <person name="Sykes S."/>
            <person name="Wortman J."/>
            <person name="Nusbaum C."/>
            <person name="Birren B."/>
        </authorList>
    </citation>
    <scope>NUCLEOTIDE SEQUENCE [LARGE SCALE GENOMIC DNA]</scope>
    <source>
        <strain evidence="11 12">YIT 11850</strain>
    </source>
</reference>
<keyword evidence="5 7" id="KW-0238">DNA-binding</keyword>
<evidence type="ECO:0000256" key="8">
    <source>
        <dbReference type="NCBIfam" id="TIGR01529"/>
    </source>
</evidence>
<dbReference type="OrthoDB" id="9807089at2"/>
<dbReference type="STRING" id="742743.HMPREF9453_00757"/>
<dbReference type="PANTHER" id="PTHR34471:SF1">
    <property type="entry name" value="ARGININE REPRESSOR"/>
    <property type="match status" value="1"/>
</dbReference>